<dbReference type="OrthoDB" id="77741at2759"/>
<keyword evidence="2" id="KW-1185">Reference proteome</keyword>
<dbReference type="AlphaFoldDB" id="A0A0P1AJP5"/>
<proteinExistence type="predicted"/>
<organism evidence="1 2">
    <name type="scientific">Plasmopara halstedii</name>
    <name type="common">Downy mildew of sunflower</name>
    <dbReference type="NCBI Taxonomy" id="4781"/>
    <lineage>
        <taxon>Eukaryota</taxon>
        <taxon>Sar</taxon>
        <taxon>Stramenopiles</taxon>
        <taxon>Oomycota</taxon>
        <taxon>Peronosporomycetes</taxon>
        <taxon>Peronosporales</taxon>
        <taxon>Peronosporaceae</taxon>
        <taxon>Plasmopara</taxon>
    </lineage>
</organism>
<reference evidence="2" key="1">
    <citation type="submission" date="2014-09" db="EMBL/GenBank/DDBJ databases">
        <authorList>
            <person name="Sharma Rahul"/>
            <person name="Thines Marco"/>
        </authorList>
    </citation>
    <scope>NUCLEOTIDE SEQUENCE [LARGE SCALE GENOMIC DNA]</scope>
</reference>
<dbReference type="GeneID" id="36406737"/>
<name>A0A0P1AJP5_PLAHL</name>
<evidence type="ECO:0000313" key="2">
    <source>
        <dbReference type="Proteomes" id="UP000054928"/>
    </source>
</evidence>
<evidence type="ECO:0000313" key="1">
    <source>
        <dbReference type="EMBL" id="CEG41330.1"/>
    </source>
</evidence>
<dbReference type="EMBL" id="CCYD01000553">
    <property type="protein sequence ID" value="CEG41330.1"/>
    <property type="molecule type" value="Genomic_DNA"/>
</dbReference>
<protein>
    <submittedName>
        <fullName evidence="1">Uncharacterized protein</fullName>
    </submittedName>
</protein>
<dbReference type="RefSeq" id="XP_024577699.1">
    <property type="nucleotide sequence ID" value="XM_024727087.1"/>
</dbReference>
<dbReference type="Proteomes" id="UP000054928">
    <property type="component" value="Unassembled WGS sequence"/>
</dbReference>
<accession>A0A0P1AJP5</accession>
<sequence>MTREVWFQLVDREGEALTSANFVDLQDNANIARIAASDLTVYANTNGAKQKLSKLSTALSRFEAHPGDPQVDWTVIPCARLVVDDADSLIELSATCIHGTGIGRPGQSPTLYRRPALVKQWNEMKRCSIQTYAILWVVGPPETSKSCTALAFACALDRSHWEVPWIHYSRTDKLFNCVWLHENEKTFCVIKEETIERDLPAVLNGTTQTQPTTVFLDGLVCACSMVILGKKFRASDYPPIPTHVNIGNHHCSFISPSADVDMEQRAGNDDVEMKANEDDEDVDTEMMFKLDSWRFEEYANAISKFAFYNRVVNMFHCPVEGLQVG</sequence>